<proteinExistence type="predicted"/>
<protein>
    <submittedName>
        <fullName evidence="2">Uncharacterized protein</fullName>
    </submittedName>
</protein>
<feature type="non-terminal residue" evidence="2">
    <location>
        <position position="138"/>
    </location>
</feature>
<dbReference type="EMBL" id="BGPR01097242">
    <property type="protein sequence ID" value="GBM44801.1"/>
    <property type="molecule type" value="Genomic_DNA"/>
</dbReference>
<accession>A0A4Y2FUH0</accession>
<evidence type="ECO:0000313" key="1">
    <source>
        <dbReference type="EMBL" id="GBM44741.1"/>
    </source>
</evidence>
<evidence type="ECO:0000313" key="3">
    <source>
        <dbReference type="Proteomes" id="UP000499080"/>
    </source>
</evidence>
<comment type="caution">
    <text evidence="2">The sequence shown here is derived from an EMBL/GenBank/DDBJ whole genome shotgun (WGS) entry which is preliminary data.</text>
</comment>
<gene>
    <name evidence="1" type="ORF">AVEN_101719_1</name>
    <name evidence="2" type="ORF">AVEN_151451_1</name>
</gene>
<organism evidence="2 3">
    <name type="scientific">Araneus ventricosus</name>
    <name type="common">Orbweaver spider</name>
    <name type="synonym">Epeira ventricosa</name>
    <dbReference type="NCBI Taxonomy" id="182803"/>
    <lineage>
        <taxon>Eukaryota</taxon>
        <taxon>Metazoa</taxon>
        <taxon>Ecdysozoa</taxon>
        <taxon>Arthropoda</taxon>
        <taxon>Chelicerata</taxon>
        <taxon>Arachnida</taxon>
        <taxon>Araneae</taxon>
        <taxon>Araneomorphae</taxon>
        <taxon>Entelegynae</taxon>
        <taxon>Araneoidea</taxon>
        <taxon>Araneidae</taxon>
        <taxon>Araneus</taxon>
    </lineage>
</organism>
<name>A0A4Y2FUH0_ARAVE</name>
<dbReference type="AlphaFoldDB" id="A0A4Y2FUH0"/>
<reference evidence="2 3" key="1">
    <citation type="journal article" date="2019" name="Sci. Rep.">
        <title>Orb-weaving spider Araneus ventricosus genome elucidates the spidroin gene catalogue.</title>
        <authorList>
            <person name="Kono N."/>
            <person name="Nakamura H."/>
            <person name="Ohtoshi R."/>
            <person name="Moran D.A.P."/>
            <person name="Shinohara A."/>
            <person name="Yoshida Y."/>
            <person name="Fujiwara M."/>
            <person name="Mori M."/>
            <person name="Tomita M."/>
            <person name="Arakawa K."/>
        </authorList>
    </citation>
    <scope>NUCLEOTIDE SEQUENCE [LARGE SCALE GENOMIC DNA]</scope>
</reference>
<sequence length="138" mass="15884">MIHNLTWKTNREAFPREVKILLQEFPTLLEAARRCRKAKTKQEKAHIVLSALMGDKAACGQILTPTLLPAYQAWCEHHTVCRSHQAEELNIRHGPFDPAFRSISSFQSGSSMLFHQALIIRSRIQVYFSFLVRSSMLF</sequence>
<evidence type="ECO:0000313" key="2">
    <source>
        <dbReference type="EMBL" id="GBM44801.1"/>
    </source>
</evidence>
<dbReference type="Proteomes" id="UP000499080">
    <property type="component" value="Unassembled WGS sequence"/>
</dbReference>
<keyword evidence="3" id="KW-1185">Reference proteome</keyword>
<dbReference type="EMBL" id="BGPR01097223">
    <property type="protein sequence ID" value="GBM44741.1"/>
    <property type="molecule type" value="Genomic_DNA"/>
</dbReference>